<evidence type="ECO:0000313" key="10">
    <source>
        <dbReference type="EMBL" id="TDL17213.1"/>
    </source>
</evidence>
<evidence type="ECO:0008006" key="12">
    <source>
        <dbReference type="Google" id="ProtNLM"/>
    </source>
</evidence>
<dbReference type="CDD" id="cd11912">
    <property type="entry name" value="SH3_Bzz1_1"/>
    <property type="match status" value="1"/>
</dbReference>
<feature type="domain" description="Phorbol-ester/DAG-type" evidence="8">
    <location>
        <begin position="408"/>
        <end position="458"/>
    </location>
</feature>
<evidence type="ECO:0000259" key="9">
    <source>
        <dbReference type="PROSITE" id="PS51741"/>
    </source>
</evidence>
<dbReference type="SUPFAM" id="SSF57889">
    <property type="entry name" value="Cysteine-rich domain"/>
    <property type="match status" value="1"/>
</dbReference>
<dbReference type="Gene3D" id="2.30.30.40">
    <property type="entry name" value="SH3 Domains"/>
    <property type="match status" value="2"/>
</dbReference>
<dbReference type="OrthoDB" id="8783038at2759"/>
<dbReference type="PROSITE" id="PS00479">
    <property type="entry name" value="ZF_DAG_PE_1"/>
    <property type="match status" value="1"/>
</dbReference>
<dbReference type="InterPro" id="IPR046349">
    <property type="entry name" value="C1-like_sf"/>
</dbReference>
<dbReference type="CDD" id="cd00174">
    <property type="entry name" value="SH3"/>
    <property type="match status" value="1"/>
</dbReference>
<dbReference type="PROSITE" id="PS50081">
    <property type="entry name" value="ZF_DAG_PE_2"/>
    <property type="match status" value="1"/>
</dbReference>
<keyword evidence="2" id="KW-0479">Metal-binding</keyword>
<evidence type="ECO:0000259" key="7">
    <source>
        <dbReference type="PROSITE" id="PS50002"/>
    </source>
</evidence>
<dbReference type="AlphaFoldDB" id="A0A4Y7PP42"/>
<reference evidence="10 11" key="1">
    <citation type="submission" date="2018-06" db="EMBL/GenBank/DDBJ databases">
        <title>A transcriptomic atlas of mushroom development highlights an independent origin of complex multicellularity.</title>
        <authorList>
            <consortium name="DOE Joint Genome Institute"/>
            <person name="Krizsan K."/>
            <person name="Almasi E."/>
            <person name="Merenyi Z."/>
            <person name="Sahu N."/>
            <person name="Viragh M."/>
            <person name="Koszo T."/>
            <person name="Mondo S."/>
            <person name="Kiss B."/>
            <person name="Balint B."/>
            <person name="Kues U."/>
            <person name="Barry K."/>
            <person name="Hegedus J.C."/>
            <person name="Henrissat B."/>
            <person name="Johnson J."/>
            <person name="Lipzen A."/>
            <person name="Ohm R."/>
            <person name="Nagy I."/>
            <person name="Pangilinan J."/>
            <person name="Yan J."/>
            <person name="Xiong Y."/>
            <person name="Grigoriev I.V."/>
            <person name="Hibbett D.S."/>
            <person name="Nagy L.G."/>
        </authorList>
    </citation>
    <scope>NUCLEOTIDE SEQUENCE [LARGE SCALE GENOMIC DNA]</scope>
    <source>
        <strain evidence="10 11">SZMC22713</strain>
    </source>
</reference>
<dbReference type="GO" id="GO:0046872">
    <property type="term" value="F:metal ion binding"/>
    <property type="evidence" value="ECO:0007669"/>
    <property type="project" value="UniProtKB-KW"/>
</dbReference>
<dbReference type="InterPro" id="IPR027267">
    <property type="entry name" value="AH/BAR_dom_sf"/>
</dbReference>
<evidence type="ECO:0000259" key="8">
    <source>
        <dbReference type="PROSITE" id="PS50081"/>
    </source>
</evidence>
<protein>
    <recommendedName>
        <fullName evidence="12">FCH-domain-containing protein</fullName>
    </recommendedName>
</protein>
<evidence type="ECO:0000256" key="3">
    <source>
        <dbReference type="ARBA" id="ARBA00022833"/>
    </source>
</evidence>
<dbReference type="GO" id="GO:0030036">
    <property type="term" value="P:actin cytoskeleton organization"/>
    <property type="evidence" value="ECO:0007669"/>
    <property type="project" value="UniProtKB-ARBA"/>
</dbReference>
<dbReference type="PRINTS" id="PR00008">
    <property type="entry name" value="DAGPEDOMAIN"/>
</dbReference>
<accession>A0A4Y7PP42</accession>
<evidence type="ECO:0000256" key="6">
    <source>
        <dbReference type="SAM" id="MobiDB-lite"/>
    </source>
</evidence>
<proteinExistence type="predicted"/>
<dbReference type="SMART" id="SM00055">
    <property type="entry name" value="FCH"/>
    <property type="match status" value="1"/>
</dbReference>
<dbReference type="SUPFAM" id="SSF50044">
    <property type="entry name" value="SH3-domain"/>
    <property type="match status" value="2"/>
</dbReference>
<keyword evidence="5" id="KW-0175">Coiled coil</keyword>
<dbReference type="InterPro" id="IPR020454">
    <property type="entry name" value="DAG/PE-bd"/>
</dbReference>
<dbReference type="GO" id="GO:0030864">
    <property type="term" value="C:cortical actin cytoskeleton"/>
    <property type="evidence" value="ECO:0007669"/>
    <property type="project" value="UniProtKB-ARBA"/>
</dbReference>
<keyword evidence="3" id="KW-0862">Zinc</keyword>
<dbReference type="InterPro" id="IPR031160">
    <property type="entry name" value="F_BAR_dom"/>
</dbReference>
<feature type="region of interest" description="Disordered" evidence="6">
    <location>
        <begin position="459"/>
        <end position="500"/>
    </location>
</feature>
<dbReference type="VEuPathDB" id="FungiDB:BD410DRAFT_776337"/>
<dbReference type="Proteomes" id="UP000294933">
    <property type="component" value="Unassembled WGS sequence"/>
</dbReference>
<evidence type="ECO:0000256" key="4">
    <source>
        <dbReference type="PROSITE-ProRule" id="PRU00192"/>
    </source>
</evidence>
<dbReference type="InterPro" id="IPR001452">
    <property type="entry name" value="SH3_domain"/>
</dbReference>
<dbReference type="InterPro" id="IPR001060">
    <property type="entry name" value="FCH_dom"/>
</dbReference>
<evidence type="ECO:0000313" key="11">
    <source>
        <dbReference type="Proteomes" id="UP000294933"/>
    </source>
</evidence>
<feature type="domain" description="F-BAR" evidence="9">
    <location>
        <begin position="5"/>
        <end position="278"/>
    </location>
</feature>
<evidence type="ECO:0000256" key="2">
    <source>
        <dbReference type="ARBA" id="ARBA00022723"/>
    </source>
</evidence>
<dbReference type="PROSITE" id="PS51741">
    <property type="entry name" value="F_BAR"/>
    <property type="match status" value="1"/>
</dbReference>
<dbReference type="InterPro" id="IPR035459">
    <property type="entry name" value="Bzz1_SH3_1"/>
</dbReference>
<evidence type="ECO:0000256" key="5">
    <source>
        <dbReference type="PROSITE-ProRule" id="PRU01077"/>
    </source>
</evidence>
<dbReference type="Pfam" id="PF00018">
    <property type="entry name" value="SH3_1"/>
    <property type="match status" value="1"/>
</dbReference>
<feature type="compositionally biased region" description="Low complexity" evidence="6">
    <location>
        <begin position="460"/>
        <end position="497"/>
    </location>
</feature>
<dbReference type="Pfam" id="PF00611">
    <property type="entry name" value="FCH"/>
    <property type="match status" value="1"/>
</dbReference>
<dbReference type="CDD" id="cd20824">
    <property type="entry name" value="C1_SpBZZ1-like"/>
    <property type="match status" value="1"/>
</dbReference>
<sequence>MTAPQTYGQCLPDQVESIAKLSDVQLELLSDIRDIYKDRALLEKEYAGKLQVLAKKAADKKAKRLASLVVGVDPAKQWSQETIKRSTLDTAYAQLISSIENVAQDHLNFSDMLTSQVVDAMKGVGSMQDEAKKKQMQFYQKILADRDKIYSDRVKTKHKYDEECSEVESYRQKQGKAHDDRHATRAAKQFEQQKIDMLNGKNTYIISTEIANTCKKKFYNEDLPALEDQFQLIQKNLISRVVFLLQHAQAVHARHLTTLQARISDVQTALSNVDVAKDQDLFIEYNKRPFTPPGDWGWEPCSTYYDKGEMSVDPEPKVFLQNKLSKCRAKMDELTPLISSKQKEVDKTTQLVEAYSGDPKLGNIDEVTNNHLDSQHQLTLLKTSASVLKAEMDTILSALGDDEGGRQPHTFKFASFSIPTPCGYCKTPIWGLNKQGMTCKTCRMSVHAKCELKVPAECGSARPSRTSTISSSLSRSDTRASTMSAASTPTASSFTPSHRVSEESHRMARVAYDFVPTSPFELAVTDGMHVHVIEEDDGSGWVKVADEQGGKGLIPASYVEPIDDADDHAPITTTKTATSSSAKTPFDSGEYVRGVYEYSAQGPDELDVREGELIELSSGPSGGKDYADGWWEGFDGNGKKGIFPSNYVEPV</sequence>
<dbReference type="PANTHER" id="PTHR15735:SF21">
    <property type="entry name" value="PROTEIN NERVOUS WRECK"/>
    <property type="match status" value="1"/>
</dbReference>
<dbReference type="PROSITE" id="PS50002">
    <property type="entry name" value="SH3"/>
    <property type="match status" value="2"/>
</dbReference>
<dbReference type="PRINTS" id="PR00452">
    <property type="entry name" value="SH3DOMAIN"/>
</dbReference>
<name>A0A4Y7PP42_9AGAM</name>
<dbReference type="InterPro" id="IPR036028">
    <property type="entry name" value="SH3-like_dom_sf"/>
</dbReference>
<dbReference type="SMART" id="SM00326">
    <property type="entry name" value="SH3"/>
    <property type="match status" value="2"/>
</dbReference>
<dbReference type="PANTHER" id="PTHR15735">
    <property type="entry name" value="FCH AND DOUBLE SH3 DOMAINS PROTEIN"/>
    <property type="match status" value="1"/>
</dbReference>
<dbReference type="Pfam" id="PF14604">
    <property type="entry name" value="SH3_9"/>
    <property type="match status" value="1"/>
</dbReference>
<dbReference type="Gene3D" id="1.20.1270.60">
    <property type="entry name" value="Arfaptin homology (AH) domain/BAR domain"/>
    <property type="match status" value="1"/>
</dbReference>
<dbReference type="Gene3D" id="3.30.60.20">
    <property type="match status" value="1"/>
</dbReference>
<dbReference type="EMBL" id="ML170225">
    <property type="protein sequence ID" value="TDL17213.1"/>
    <property type="molecule type" value="Genomic_DNA"/>
</dbReference>
<organism evidence="10 11">
    <name type="scientific">Rickenella mellea</name>
    <dbReference type="NCBI Taxonomy" id="50990"/>
    <lineage>
        <taxon>Eukaryota</taxon>
        <taxon>Fungi</taxon>
        <taxon>Dikarya</taxon>
        <taxon>Basidiomycota</taxon>
        <taxon>Agaricomycotina</taxon>
        <taxon>Agaricomycetes</taxon>
        <taxon>Hymenochaetales</taxon>
        <taxon>Rickenellaceae</taxon>
        <taxon>Rickenella</taxon>
    </lineage>
</organism>
<dbReference type="SMART" id="SM00109">
    <property type="entry name" value="C1"/>
    <property type="match status" value="1"/>
</dbReference>
<dbReference type="InterPro" id="IPR002219">
    <property type="entry name" value="PKC_DAG/PE"/>
</dbReference>
<dbReference type="Pfam" id="PF00130">
    <property type="entry name" value="C1_1"/>
    <property type="match status" value="1"/>
</dbReference>
<dbReference type="STRING" id="50990.A0A4Y7PP42"/>
<feature type="domain" description="SH3" evidence="7">
    <location>
        <begin position="587"/>
        <end position="651"/>
    </location>
</feature>
<keyword evidence="1 4" id="KW-0728">SH3 domain</keyword>
<feature type="domain" description="SH3" evidence="7">
    <location>
        <begin position="503"/>
        <end position="564"/>
    </location>
</feature>
<gene>
    <name evidence="10" type="ORF">BD410DRAFT_776337</name>
</gene>
<keyword evidence="11" id="KW-1185">Reference proteome</keyword>
<dbReference type="SUPFAM" id="SSF103657">
    <property type="entry name" value="BAR/IMD domain-like"/>
    <property type="match status" value="1"/>
</dbReference>
<dbReference type="GO" id="GO:0030833">
    <property type="term" value="P:regulation of actin filament polymerization"/>
    <property type="evidence" value="ECO:0007669"/>
    <property type="project" value="TreeGrafter"/>
</dbReference>
<evidence type="ECO:0000256" key="1">
    <source>
        <dbReference type="ARBA" id="ARBA00022443"/>
    </source>
</evidence>